<dbReference type="Proteomes" id="UP000188929">
    <property type="component" value="Unassembled WGS sequence"/>
</dbReference>
<feature type="compositionally biased region" description="Basic and acidic residues" evidence="1">
    <location>
        <begin position="1"/>
        <end position="16"/>
    </location>
</feature>
<sequence>MEDVGPRHSDDQDPARVDPAGRGMLSALVALVRDTRGDESTPIRYIQCDTCGGPTPHHAEVQIFSATSRNPTFVASPPEVVCGICASVHPRVVDDEPPLGTELTCAARGPRPWPVRRLVPDRWLARRWLGACTHRFSVPAAAATVVCPRCATTQPGPGPAARPARDHL</sequence>
<evidence type="ECO:0000313" key="2">
    <source>
        <dbReference type="EMBL" id="ONH30607.1"/>
    </source>
</evidence>
<organism evidence="2 3">
    <name type="scientific">Pseudofrankia asymbiotica</name>
    <dbReference type="NCBI Taxonomy" id="1834516"/>
    <lineage>
        <taxon>Bacteria</taxon>
        <taxon>Bacillati</taxon>
        <taxon>Actinomycetota</taxon>
        <taxon>Actinomycetes</taxon>
        <taxon>Frankiales</taxon>
        <taxon>Frankiaceae</taxon>
        <taxon>Pseudofrankia</taxon>
    </lineage>
</organism>
<name>A0A1V2IBY0_9ACTN</name>
<keyword evidence="3" id="KW-1185">Reference proteome</keyword>
<reference evidence="3" key="1">
    <citation type="submission" date="2016-10" db="EMBL/GenBank/DDBJ databases">
        <title>Frankia sp. NRRL B-16386 Genome sequencing.</title>
        <authorList>
            <person name="Ghodhbane-Gtari F."/>
            <person name="Swanson E."/>
            <person name="Gueddou A."/>
            <person name="Hezbri K."/>
            <person name="Ktari K."/>
            <person name="Nouioui I."/>
            <person name="Morris K."/>
            <person name="Simpson S."/>
            <person name="Abebe-Akele F."/>
            <person name="Thomas K."/>
            <person name="Gtari M."/>
            <person name="Tisa L.S."/>
        </authorList>
    </citation>
    <scope>NUCLEOTIDE SEQUENCE [LARGE SCALE GENOMIC DNA]</scope>
    <source>
        <strain evidence="3">NRRL B-16386</strain>
    </source>
</reference>
<evidence type="ECO:0000313" key="3">
    <source>
        <dbReference type="Proteomes" id="UP000188929"/>
    </source>
</evidence>
<dbReference type="EMBL" id="MOMC01000024">
    <property type="protein sequence ID" value="ONH30607.1"/>
    <property type="molecule type" value="Genomic_DNA"/>
</dbReference>
<evidence type="ECO:0000256" key="1">
    <source>
        <dbReference type="SAM" id="MobiDB-lite"/>
    </source>
</evidence>
<comment type="caution">
    <text evidence="2">The sequence shown here is derived from an EMBL/GenBank/DDBJ whole genome shotgun (WGS) entry which is preliminary data.</text>
</comment>
<dbReference type="AlphaFoldDB" id="A0A1V2IBY0"/>
<gene>
    <name evidence="2" type="ORF">BL253_12745</name>
</gene>
<accession>A0A1V2IBY0</accession>
<proteinExistence type="predicted"/>
<protein>
    <submittedName>
        <fullName evidence="2">Uncharacterized protein</fullName>
    </submittedName>
</protein>
<feature type="region of interest" description="Disordered" evidence="1">
    <location>
        <begin position="1"/>
        <end position="21"/>
    </location>
</feature>